<dbReference type="Proteomes" id="UP001189429">
    <property type="component" value="Unassembled WGS sequence"/>
</dbReference>
<evidence type="ECO:0000313" key="2">
    <source>
        <dbReference type="EMBL" id="CAK0802157.1"/>
    </source>
</evidence>
<evidence type="ECO:0000313" key="3">
    <source>
        <dbReference type="Proteomes" id="UP001189429"/>
    </source>
</evidence>
<gene>
    <name evidence="2" type="ORF">PCOR1329_LOCUS9765</name>
</gene>
<keyword evidence="3" id="KW-1185">Reference proteome</keyword>
<name>A0ABN9Q8M6_9DINO</name>
<feature type="region of interest" description="Disordered" evidence="1">
    <location>
        <begin position="61"/>
        <end position="92"/>
    </location>
</feature>
<evidence type="ECO:0000256" key="1">
    <source>
        <dbReference type="SAM" id="MobiDB-lite"/>
    </source>
</evidence>
<comment type="caution">
    <text evidence="2">The sequence shown here is derived from an EMBL/GenBank/DDBJ whole genome shotgun (WGS) entry which is preliminary data.</text>
</comment>
<protein>
    <submittedName>
        <fullName evidence="2">Uncharacterized protein</fullName>
    </submittedName>
</protein>
<feature type="non-terminal residue" evidence="2">
    <location>
        <position position="92"/>
    </location>
</feature>
<feature type="non-terminal residue" evidence="2">
    <location>
        <position position="1"/>
    </location>
</feature>
<reference evidence="2" key="1">
    <citation type="submission" date="2023-10" db="EMBL/GenBank/DDBJ databases">
        <authorList>
            <person name="Chen Y."/>
            <person name="Shah S."/>
            <person name="Dougan E. K."/>
            <person name="Thang M."/>
            <person name="Chan C."/>
        </authorList>
    </citation>
    <scope>NUCLEOTIDE SEQUENCE [LARGE SCALE GENOMIC DNA]</scope>
</reference>
<proteinExistence type="predicted"/>
<accession>A0ABN9Q8M6</accession>
<sequence>DAKKEKELRSDLSGEQYAATSEKKQFENYLQQIEEMDIRNLSGSSMEAEDPLATPAPLKVHQQPLDYGGKNCEGKYHKTSLNRKYSKEETLE</sequence>
<organism evidence="2 3">
    <name type="scientific">Prorocentrum cordatum</name>
    <dbReference type="NCBI Taxonomy" id="2364126"/>
    <lineage>
        <taxon>Eukaryota</taxon>
        <taxon>Sar</taxon>
        <taxon>Alveolata</taxon>
        <taxon>Dinophyceae</taxon>
        <taxon>Prorocentrales</taxon>
        <taxon>Prorocentraceae</taxon>
        <taxon>Prorocentrum</taxon>
    </lineage>
</organism>
<dbReference type="EMBL" id="CAUYUJ010002740">
    <property type="protein sequence ID" value="CAK0802157.1"/>
    <property type="molecule type" value="Genomic_DNA"/>
</dbReference>